<dbReference type="InterPro" id="IPR014039">
    <property type="entry name" value="Transl_elong_EFTs/EF1B_dimer"/>
</dbReference>
<dbReference type="GeneID" id="20325402"/>
<dbReference type="CTD" id="20325402"/>
<evidence type="ECO:0000256" key="4">
    <source>
        <dbReference type="HAMAP-Rule" id="MF_03135"/>
    </source>
</evidence>
<gene>
    <name evidence="6" type="ORF">T265_11234</name>
</gene>
<organism evidence="6 7">
    <name type="scientific">Opisthorchis viverrini</name>
    <name type="common">Southeast Asian liver fluke</name>
    <dbReference type="NCBI Taxonomy" id="6198"/>
    <lineage>
        <taxon>Eukaryota</taxon>
        <taxon>Metazoa</taxon>
        <taxon>Spiralia</taxon>
        <taxon>Lophotrochozoa</taxon>
        <taxon>Platyhelminthes</taxon>
        <taxon>Trematoda</taxon>
        <taxon>Digenea</taxon>
        <taxon>Opisthorchiida</taxon>
        <taxon>Opisthorchiata</taxon>
        <taxon>Opisthorchiidae</taxon>
        <taxon>Opisthorchis</taxon>
    </lineage>
</organism>
<comment type="function">
    <text evidence="4">Associates with the EF-Tu.GDP complex and induces the exchange of GDP to GTP. It remains bound to the aminoacyl-tRNA.EF-Tu.GTP complex up to the GTP hydrolysis stage on the ribosome.</text>
</comment>
<evidence type="ECO:0000256" key="2">
    <source>
        <dbReference type="ARBA" id="ARBA00022768"/>
    </source>
</evidence>
<sequence>MSAVFSAVFFTSPMRPNNHWISSRSLVLIGAKKSIPPAMSPAPFRCLTAMLSEGSSRAGILSGYPSLGYPYLLLSHRINMYGCTLFMCSRQSTFSHPHIRALCSNMANKTLLAKLRRQTGYTFAACKEALLKHDNDLNKASAWLTEEAVRRGWDKAGKLSGRTLSQGLLGLQFSRTHAVVVEVNCETDFVARNEQFQNFVAVATEMVMREFVSRFISPDIVSGGMAAWHRKGVMAEQQLNVLHQAVSCFSRYDIRGYPYLLLSHRINMYGCTLFMCSRQSTFSHPHIRALCSNMANKTLLAKLRRQTGYTFAACKEALLKHDNDLNKASAWLTEEAVRRGWDKAGKLSGRTLSQGLLGLQFSRTHAVVVEVNCETDFVARNEQFQNFVAVATEMVMREFVGNNGKSIWNSDELMALTIPNSAGTVSDNMAVAIGAIGENMAIRRAVGLRTSDIPDCASRLASYIHISTAGIRPSIRDVKFGKYAAVVRYRPAGNQPASPAWQERASRLGEQLCQHIVGMNPRPGLEITEPAEDPEEEQCLLLQPFFLDENIRVGEHLTRNDMILEDFIRVECGQEDEPPVILQKPESAHTG</sequence>
<dbReference type="Gene3D" id="1.10.8.10">
    <property type="entry name" value="DNA helicase RuvA subunit, C-terminal domain"/>
    <property type="match status" value="2"/>
</dbReference>
<dbReference type="GO" id="GO:0003746">
    <property type="term" value="F:translation elongation factor activity"/>
    <property type="evidence" value="ECO:0007669"/>
    <property type="project" value="UniProtKB-UniRule"/>
</dbReference>
<dbReference type="PANTHER" id="PTHR11741:SF0">
    <property type="entry name" value="ELONGATION FACTOR TS, MITOCHONDRIAL"/>
    <property type="match status" value="1"/>
</dbReference>
<dbReference type="InterPro" id="IPR001816">
    <property type="entry name" value="Transl_elong_EFTs/EF1B"/>
</dbReference>
<dbReference type="HAMAP" id="MF_00050">
    <property type="entry name" value="EF_Ts"/>
    <property type="match status" value="1"/>
</dbReference>
<dbReference type="EMBL" id="KL597086">
    <property type="protein sequence ID" value="KER20152.1"/>
    <property type="molecule type" value="Genomic_DNA"/>
</dbReference>
<protein>
    <recommendedName>
        <fullName evidence="4">Elongation factor Ts, mitochondrial</fullName>
        <shortName evidence="4">EF-Ts</shortName>
        <shortName evidence="4">EF-TsMt</shortName>
    </recommendedName>
</protein>
<dbReference type="Proteomes" id="UP000054324">
    <property type="component" value="Unassembled WGS sequence"/>
</dbReference>
<dbReference type="AlphaFoldDB" id="A0A074Z3T0"/>
<evidence type="ECO:0000259" key="5">
    <source>
        <dbReference type="SMART" id="SM00165"/>
    </source>
</evidence>
<dbReference type="SMART" id="SM00165">
    <property type="entry name" value="UBA"/>
    <property type="match status" value="2"/>
</dbReference>
<evidence type="ECO:0000256" key="3">
    <source>
        <dbReference type="ARBA" id="ARBA00022917"/>
    </source>
</evidence>
<dbReference type="SUPFAM" id="SSF54713">
    <property type="entry name" value="Elongation factor Ts (EF-Ts), dimerisation domain"/>
    <property type="match status" value="2"/>
</dbReference>
<dbReference type="OrthoDB" id="277235at2759"/>
<dbReference type="InterPro" id="IPR015940">
    <property type="entry name" value="UBA"/>
</dbReference>
<proteinExistence type="inferred from homology"/>
<feature type="domain" description="UBA" evidence="5">
    <location>
        <begin position="296"/>
        <end position="334"/>
    </location>
</feature>
<dbReference type="GO" id="GO:0005739">
    <property type="term" value="C:mitochondrion"/>
    <property type="evidence" value="ECO:0007669"/>
    <property type="project" value="UniProtKB-SubCell"/>
</dbReference>
<dbReference type="Pfam" id="PF00889">
    <property type="entry name" value="EF_TS"/>
    <property type="match status" value="2"/>
</dbReference>
<dbReference type="RefSeq" id="XP_009176100.1">
    <property type="nucleotide sequence ID" value="XM_009177836.1"/>
</dbReference>
<keyword evidence="4" id="KW-0496">Mitochondrion</keyword>
<comment type="similarity">
    <text evidence="1 4">Belongs to the EF-Ts family.</text>
</comment>
<dbReference type="CDD" id="cd14275">
    <property type="entry name" value="UBA_EF-Ts"/>
    <property type="match status" value="2"/>
</dbReference>
<dbReference type="Gene3D" id="3.30.479.20">
    <property type="entry name" value="Elongation factor Ts, dimerisation domain"/>
    <property type="match status" value="3"/>
</dbReference>
<evidence type="ECO:0000313" key="7">
    <source>
        <dbReference type="Proteomes" id="UP000054324"/>
    </source>
</evidence>
<dbReference type="GO" id="GO:0070125">
    <property type="term" value="P:mitochondrial translational elongation"/>
    <property type="evidence" value="ECO:0007669"/>
    <property type="project" value="TreeGrafter"/>
</dbReference>
<dbReference type="PROSITE" id="PS01127">
    <property type="entry name" value="EF_TS_2"/>
    <property type="match status" value="2"/>
</dbReference>
<accession>A0A074Z3T0</accession>
<keyword evidence="7" id="KW-1185">Reference proteome</keyword>
<dbReference type="KEGG" id="ovi:T265_11234"/>
<dbReference type="STRING" id="6198.A0A074Z3T0"/>
<dbReference type="InterPro" id="IPR009060">
    <property type="entry name" value="UBA-like_sf"/>
</dbReference>
<keyword evidence="3 4" id="KW-0648">Protein biosynthesis</keyword>
<dbReference type="SUPFAM" id="SSF46934">
    <property type="entry name" value="UBA-like"/>
    <property type="match status" value="2"/>
</dbReference>
<feature type="domain" description="UBA" evidence="5">
    <location>
        <begin position="108"/>
        <end position="146"/>
    </location>
</feature>
<keyword evidence="2 4" id="KW-0251">Elongation factor</keyword>
<evidence type="ECO:0000256" key="1">
    <source>
        <dbReference type="ARBA" id="ARBA00005532"/>
    </source>
</evidence>
<dbReference type="InterPro" id="IPR036402">
    <property type="entry name" value="EF-Ts_dimer_sf"/>
</dbReference>
<dbReference type="PANTHER" id="PTHR11741">
    <property type="entry name" value="ELONGATION FACTOR TS"/>
    <property type="match status" value="1"/>
</dbReference>
<dbReference type="InterPro" id="IPR018101">
    <property type="entry name" value="Transl_elong_Ts_CS"/>
</dbReference>
<evidence type="ECO:0000313" key="6">
    <source>
        <dbReference type="EMBL" id="KER20152.1"/>
    </source>
</evidence>
<name>A0A074Z3T0_OPIVI</name>
<comment type="subcellular location">
    <subcellularLocation>
        <location evidence="4">Mitochondrion</location>
    </subcellularLocation>
</comment>
<dbReference type="Pfam" id="PF25025">
    <property type="entry name" value="EF-Ts_N"/>
    <property type="match status" value="2"/>
</dbReference>
<reference evidence="6 7" key="1">
    <citation type="submission" date="2013-11" db="EMBL/GenBank/DDBJ databases">
        <title>Opisthorchis viverrini - life in the bile duct.</title>
        <authorList>
            <person name="Young N.D."/>
            <person name="Nagarajan N."/>
            <person name="Lin S.J."/>
            <person name="Korhonen P.K."/>
            <person name="Jex A.R."/>
            <person name="Hall R.S."/>
            <person name="Safavi-Hemami H."/>
            <person name="Kaewkong W."/>
            <person name="Bertrand D."/>
            <person name="Gao S."/>
            <person name="Seet Q."/>
            <person name="Wongkham S."/>
            <person name="Teh B.T."/>
            <person name="Wongkham C."/>
            <person name="Intapan P.M."/>
            <person name="Maleewong W."/>
            <person name="Yang X."/>
            <person name="Hu M."/>
            <person name="Wang Z."/>
            <person name="Hofmann A."/>
            <person name="Sternberg P.W."/>
            <person name="Tan P."/>
            <person name="Wang J."/>
            <person name="Gasser R.B."/>
        </authorList>
    </citation>
    <scope>NUCLEOTIDE SEQUENCE [LARGE SCALE GENOMIC DNA]</scope>
</reference>